<name>F4S365_MELLP</name>
<organism evidence="3">
    <name type="scientific">Melampsora larici-populina (strain 98AG31 / pathotype 3-4-7)</name>
    <name type="common">Poplar leaf rust fungus</name>
    <dbReference type="NCBI Taxonomy" id="747676"/>
    <lineage>
        <taxon>Eukaryota</taxon>
        <taxon>Fungi</taxon>
        <taxon>Dikarya</taxon>
        <taxon>Basidiomycota</taxon>
        <taxon>Pucciniomycotina</taxon>
        <taxon>Pucciniomycetes</taxon>
        <taxon>Pucciniales</taxon>
        <taxon>Melampsoraceae</taxon>
        <taxon>Melampsora</taxon>
    </lineage>
</organism>
<dbReference type="eggNOG" id="KOG4781">
    <property type="taxonomic scope" value="Eukaryota"/>
</dbReference>
<feature type="domain" description="Thioesterase" evidence="1">
    <location>
        <begin position="79"/>
        <end position="134"/>
    </location>
</feature>
<dbReference type="Pfam" id="PF03061">
    <property type="entry name" value="4HBT"/>
    <property type="match status" value="1"/>
</dbReference>
<dbReference type="InterPro" id="IPR052061">
    <property type="entry name" value="PTE-AB_protein"/>
</dbReference>
<sequence>IEASLLELPEVRELTADTGWRASRPHRNFPPDKAIHSLTAGALRGPGKFAVHPLVFVKHDDSEAVIFVHLGRSLCGHDGIIHGGLCATILDEALGRIALQNLPSKLGVTASLSLSYRSPTFADQFVVIRTRLSRDPAKRPAGRKVWVEGRLETLKGHVLVEAEALFVEPRAAALLK</sequence>
<keyword evidence="3" id="KW-1185">Reference proteome</keyword>
<dbReference type="InterPro" id="IPR029069">
    <property type="entry name" value="HotDog_dom_sf"/>
</dbReference>
<dbReference type="Proteomes" id="UP000001072">
    <property type="component" value="Unassembled WGS sequence"/>
</dbReference>
<dbReference type="PANTHER" id="PTHR47260">
    <property type="entry name" value="UPF0644 PROTEIN PB2B4.06"/>
    <property type="match status" value="1"/>
</dbReference>
<evidence type="ECO:0000259" key="1">
    <source>
        <dbReference type="Pfam" id="PF03061"/>
    </source>
</evidence>
<evidence type="ECO:0000313" key="2">
    <source>
        <dbReference type="EMBL" id="EGG00928.1"/>
    </source>
</evidence>
<dbReference type="RefSeq" id="XP_007415776.1">
    <property type="nucleotide sequence ID" value="XM_007415714.1"/>
</dbReference>
<evidence type="ECO:0000313" key="3">
    <source>
        <dbReference type="Proteomes" id="UP000001072"/>
    </source>
</evidence>
<dbReference type="SUPFAM" id="SSF54637">
    <property type="entry name" value="Thioesterase/thiol ester dehydrase-isomerase"/>
    <property type="match status" value="1"/>
</dbReference>
<dbReference type="EMBL" id="GL883142">
    <property type="protein sequence ID" value="EGG00928.1"/>
    <property type="molecule type" value="Genomic_DNA"/>
</dbReference>
<dbReference type="InParanoid" id="F4S365"/>
<dbReference type="OrthoDB" id="506431at2759"/>
<gene>
    <name evidence="2" type="ORF">MELLADRAFT_27996</name>
</gene>
<dbReference type="InterPro" id="IPR006683">
    <property type="entry name" value="Thioestr_dom"/>
</dbReference>
<dbReference type="VEuPathDB" id="FungiDB:MELLADRAFT_27996"/>
<dbReference type="STRING" id="747676.F4S365"/>
<feature type="non-terminal residue" evidence="2">
    <location>
        <position position="1"/>
    </location>
</feature>
<dbReference type="KEGG" id="mlr:MELLADRAFT_27996"/>
<dbReference type="Gene3D" id="3.10.129.10">
    <property type="entry name" value="Hotdog Thioesterase"/>
    <property type="match status" value="1"/>
</dbReference>
<dbReference type="CDD" id="cd03443">
    <property type="entry name" value="PaaI_thioesterase"/>
    <property type="match status" value="1"/>
</dbReference>
<dbReference type="FunCoup" id="F4S365">
    <property type="interactions" value="11"/>
</dbReference>
<reference evidence="3" key="1">
    <citation type="journal article" date="2011" name="Proc. Natl. Acad. Sci. U.S.A.">
        <title>Obligate biotrophy features unraveled by the genomic analysis of rust fungi.</title>
        <authorList>
            <person name="Duplessis S."/>
            <person name="Cuomo C.A."/>
            <person name="Lin Y.-C."/>
            <person name="Aerts A."/>
            <person name="Tisserant E."/>
            <person name="Veneault-Fourrey C."/>
            <person name="Joly D.L."/>
            <person name="Hacquard S."/>
            <person name="Amselem J."/>
            <person name="Cantarel B.L."/>
            <person name="Chiu R."/>
            <person name="Coutinho P.M."/>
            <person name="Feau N."/>
            <person name="Field M."/>
            <person name="Frey P."/>
            <person name="Gelhaye E."/>
            <person name="Goldberg J."/>
            <person name="Grabherr M.G."/>
            <person name="Kodira C.D."/>
            <person name="Kohler A."/>
            <person name="Kuees U."/>
            <person name="Lindquist E.A."/>
            <person name="Lucas S.M."/>
            <person name="Mago R."/>
            <person name="Mauceli E."/>
            <person name="Morin E."/>
            <person name="Murat C."/>
            <person name="Pangilinan J.L."/>
            <person name="Park R."/>
            <person name="Pearson M."/>
            <person name="Quesneville H."/>
            <person name="Rouhier N."/>
            <person name="Sakthikumar S."/>
            <person name="Salamov A.A."/>
            <person name="Schmutz J."/>
            <person name="Selles B."/>
            <person name="Shapiro H."/>
            <person name="Tanguay P."/>
            <person name="Tuskan G.A."/>
            <person name="Henrissat B."/>
            <person name="Van de Peer Y."/>
            <person name="Rouze P."/>
            <person name="Ellis J.G."/>
            <person name="Dodds P.N."/>
            <person name="Schein J.E."/>
            <person name="Zhong S."/>
            <person name="Hamelin R.C."/>
            <person name="Grigoriev I.V."/>
            <person name="Szabo L.J."/>
            <person name="Martin F."/>
        </authorList>
    </citation>
    <scope>NUCLEOTIDE SEQUENCE [LARGE SCALE GENOMIC DNA]</scope>
    <source>
        <strain evidence="3">98AG31 / pathotype 3-4-7</strain>
    </source>
</reference>
<dbReference type="HOGENOM" id="CLU_052827_2_1_1"/>
<dbReference type="PANTHER" id="PTHR47260:SF1">
    <property type="entry name" value="UPF0644 PROTEIN PB2B4.06"/>
    <property type="match status" value="1"/>
</dbReference>
<dbReference type="AlphaFoldDB" id="F4S365"/>
<accession>F4S365</accession>
<proteinExistence type="predicted"/>
<protein>
    <recommendedName>
        <fullName evidence="1">Thioesterase domain-containing protein</fullName>
    </recommendedName>
</protein>
<feature type="non-terminal residue" evidence="2">
    <location>
        <position position="176"/>
    </location>
</feature>
<dbReference type="GeneID" id="18926995"/>